<dbReference type="EMBL" id="ML213506">
    <property type="protein sequence ID" value="TFK54106.1"/>
    <property type="molecule type" value="Genomic_DNA"/>
</dbReference>
<feature type="compositionally biased region" description="Low complexity" evidence="1">
    <location>
        <begin position="44"/>
        <end position="61"/>
    </location>
</feature>
<accession>A0A5C3NCH0</accession>
<evidence type="ECO:0000313" key="2">
    <source>
        <dbReference type="EMBL" id="TFK54106.1"/>
    </source>
</evidence>
<proteinExistence type="predicted"/>
<feature type="region of interest" description="Disordered" evidence="1">
    <location>
        <begin position="100"/>
        <end position="162"/>
    </location>
</feature>
<dbReference type="Proteomes" id="UP000305948">
    <property type="component" value="Unassembled WGS sequence"/>
</dbReference>
<organism evidence="2 3">
    <name type="scientific">Heliocybe sulcata</name>
    <dbReference type="NCBI Taxonomy" id="5364"/>
    <lineage>
        <taxon>Eukaryota</taxon>
        <taxon>Fungi</taxon>
        <taxon>Dikarya</taxon>
        <taxon>Basidiomycota</taxon>
        <taxon>Agaricomycotina</taxon>
        <taxon>Agaricomycetes</taxon>
        <taxon>Gloeophyllales</taxon>
        <taxon>Gloeophyllaceae</taxon>
        <taxon>Heliocybe</taxon>
    </lineage>
</organism>
<name>A0A5C3NCH0_9AGAM</name>
<sequence>MGAYGESNEELIQHLNAYSFGAPAPREEYDSADDTASTSYCSSRYGSFSSAAGSESSATSANFSDVGSLGCASLVDYPQGFHADSRRESCASGILAASFSGLDVGSPPGAATFSSPDVRAADASLSPQHDQDSAASSAYPSPGSTVSPGGSPRIQEPVPQGIPISKSSELAYALEVKQEEVRGCCSDTSFLGTGNGLVKDEGSMGSVQSGSYDQAGTSFETEGRVSSAPASDSSSESYEFVPRPQKFSMETNGGDHYSPSTYPEADGYTDGDALLFYYLGAVTCL</sequence>
<feature type="compositionally biased region" description="Low complexity" evidence="1">
    <location>
        <begin position="226"/>
        <end position="237"/>
    </location>
</feature>
<feature type="compositionally biased region" description="Polar residues" evidence="1">
    <location>
        <begin position="205"/>
        <end position="220"/>
    </location>
</feature>
<feature type="compositionally biased region" description="Low complexity" evidence="1">
    <location>
        <begin position="133"/>
        <end position="152"/>
    </location>
</feature>
<keyword evidence="3" id="KW-1185">Reference proteome</keyword>
<protein>
    <submittedName>
        <fullName evidence="2">Uncharacterized protein</fullName>
    </submittedName>
</protein>
<feature type="region of interest" description="Disordered" evidence="1">
    <location>
        <begin position="200"/>
        <end position="263"/>
    </location>
</feature>
<dbReference type="STRING" id="5364.A0A5C3NCH0"/>
<evidence type="ECO:0000313" key="3">
    <source>
        <dbReference type="Proteomes" id="UP000305948"/>
    </source>
</evidence>
<gene>
    <name evidence="2" type="ORF">OE88DRAFT_1152296</name>
</gene>
<reference evidence="2 3" key="1">
    <citation type="journal article" date="2019" name="Nat. Ecol. Evol.">
        <title>Megaphylogeny resolves global patterns of mushroom evolution.</title>
        <authorList>
            <person name="Varga T."/>
            <person name="Krizsan K."/>
            <person name="Foldi C."/>
            <person name="Dima B."/>
            <person name="Sanchez-Garcia M."/>
            <person name="Sanchez-Ramirez S."/>
            <person name="Szollosi G.J."/>
            <person name="Szarkandi J.G."/>
            <person name="Papp V."/>
            <person name="Albert L."/>
            <person name="Andreopoulos W."/>
            <person name="Angelini C."/>
            <person name="Antonin V."/>
            <person name="Barry K.W."/>
            <person name="Bougher N.L."/>
            <person name="Buchanan P."/>
            <person name="Buyck B."/>
            <person name="Bense V."/>
            <person name="Catcheside P."/>
            <person name="Chovatia M."/>
            <person name="Cooper J."/>
            <person name="Damon W."/>
            <person name="Desjardin D."/>
            <person name="Finy P."/>
            <person name="Geml J."/>
            <person name="Haridas S."/>
            <person name="Hughes K."/>
            <person name="Justo A."/>
            <person name="Karasinski D."/>
            <person name="Kautmanova I."/>
            <person name="Kiss B."/>
            <person name="Kocsube S."/>
            <person name="Kotiranta H."/>
            <person name="LaButti K.M."/>
            <person name="Lechner B.E."/>
            <person name="Liimatainen K."/>
            <person name="Lipzen A."/>
            <person name="Lukacs Z."/>
            <person name="Mihaltcheva S."/>
            <person name="Morgado L.N."/>
            <person name="Niskanen T."/>
            <person name="Noordeloos M.E."/>
            <person name="Ohm R.A."/>
            <person name="Ortiz-Santana B."/>
            <person name="Ovrebo C."/>
            <person name="Racz N."/>
            <person name="Riley R."/>
            <person name="Savchenko A."/>
            <person name="Shiryaev A."/>
            <person name="Soop K."/>
            <person name="Spirin V."/>
            <person name="Szebenyi C."/>
            <person name="Tomsovsky M."/>
            <person name="Tulloss R.E."/>
            <person name="Uehling J."/>
            <person name="Grigoriev I.V."/>
            <person name="Vagvolgyi C."/>
            <person name="Papp T."/>
            <person name="Martin F.M."/>
            <person name="Miettinen O."/>
            <person name="Hibbett D.S."/>
            <person name="Nagy L.G."/>
        </authorList>
    </citation>
    <scope>NUCLEOTIDE SEQUENCE [LARGE SCALE GENOMIC DNA]</scope>
    <source>
        <strain evidence="2 3">OMC1185</strain>
    </source>
</reference>
<evidence type="ECO:0000256" key="1">
    <source>
        <dbReference type="SAM" id="MobiDB-lite"/>
    </source>
</evidence>
<dbReference type="AlphaFoldDB" id="A0A5C3NCH0"/>
<feature type="region of interest" description="Disordered" evidence="1">
    <location>
        <begin position="44"/>
        <end position="64"/>
    </location>
</feature>